<name>A0ABR7U409_9BRAD</name>
<dbReference type="RefSeq" id="WP_188104604.1">
    <property type="nucleotide sequence ID" value="NZ_JAANIH010000041.1"/>
</dbReference>
<comment type="subcellular location">
    <subcellularLocation>
        <location evidence="1">Cell inner membrane</location>
    </subcellularLocation>
</comment>
<sequence length="377" mass="41326">MTFRDTAAGTEPREANPRPFAREHGDIQTAVVNLVDHLAPLVPVARQIEVAREIASLIASLPSAMSANMFLRQSIIRRATATSDQVIDGLAAWVTVLFDLANLQQDRDRAMRLEARLPNKAVARLRRALSQSHNGCIIAVPHIGSLELFAAHLKDRGFDVGFVYSIGRQPTPTERWIYAGRSATAATPIAFARRNTGAEISRVLRNNGVVFMVVDVYPSAKYAGITVKTHDSDFRYPPGPARYARTGTLVLPGFASRRDAAGFSMNILDPIAYRTWMPVEAAAREFTQDIASRVDGFTAEQPAAYWLWHPIPNDPYLAIAERQRPDLLTALVPGDDEAVALAVEAAHAKWTGSDQTDPIRWTEAPPLTSSVLPETVG</sequence>
<evidence type="ECO:0000313" key="9">
    <source>
        <dbReference type="Proteomes" id="UP000639516"/>
    </source>
</evidence>
<dbReference type="GO" id="GO:0016746">
    <property type="term" value="F:acyltransferase activity"/>
    <property type="evidence" value="ECO:0007669"/>
    <property type="project" value="UniProtKB-KW"/>
</dbReference>
<proteinExistence type="predicted"/>
<evidence type="ECO:0000256" key="5">
    <source>
        <dbReference type="ARBA" id="ARBA00023136"/>
    </source>
</evidence>
<keyword evidence="4" id="KW-0808">Transferase</keyword>
<evidence type="ECO:0000256" key="7">
    <source>
        <dbReference type="SAM" id="MobiDB-lite"/>
    </source>
</evidence>
<evidence type="ECO:0000256" key="6">
    <source>
        <dbReference type="ARBA" id="ARBA00023315"/>
    </source>
</evidence>
<feature type="region of interest" description="Disordered" evidence="7">
    <location>
        <begin position="352"/>
        <end position="377"/>
    </location>
</feature>
<dbReference type="InterPro" id="IPR004960">
    <property type="entry name" value="LipA_acyltrans"/>
</dbReference>
<evidence type="ECO:0000256" key="3">
    <source>
        <dbReference type="ARBA" id="ARBA00022519"/>
    </source>
</evidence>
<feature type="compositionally biased region" description="Polar residues" evidence="7">
    <location>
        <begin position="367"/>
        <end position="377"/>
    </location>
</feature>
<protein>
    <submittedName>
        <fullName evidence="8">Lysophospholipid acyltransferase family protein</fullName>
    </submittedName>
</protein>
<evidence type="ECO:0000313" key="8">
    <source>
        <dbReference type="EMBL" id="MBC9978803.1"/>
    </source>
</evidence>
<evidence type="ECO:0000256" key="1">
    <source>
        <dbReference type="ARBA" id="ARBA00004533"/>
    </source>
</evidence>
<feature type="compositionally biased region" description="Basic and acidic residues" evidence="7">
    <location>
        <begin position="11"/>
        <end position="21"/>
    </location>
</feature>
<gene>
    <name evidence="8" type="ORF">HA482_11340</name>
</gene>
<accession>A0ABR7U409</accession>
<keyword evidence="2" id="KW-1003">Cell membrane</keyword>
<keyword evidence="6 8" id="KW-0012">Acyltransferase</keyword>
<dbReference type="CDD" id="cd07984">
    <property type="entry name" value="LPLAT_LABLAT-like"/>
    <property type="match status" value="1"/>
</dbReference>
<evidence type="ECO:0000256" key="4">
    <source>
        <dbReference type="ARBA" id="ARBA00022679"/>
    </source>
</evidence>
<dbReference type="EMBL" id="JAATTO010000013">
    <property type="protein sequence ID" value="MBC9978803.1"/>
    <property type="molecule type" value="Genomic_DNA"/>
</dbReference>
<keyword evidence="3" id="KW-0997">Cell inner membrane</keyword>
<feature type="region of interest" description="Disordered" evidence="7">
    <location>
        <begin position="1"/>
        <end position="21"/>
    </location>
</feature>
<organism evidence="8 9">
    <name type="scientific">Bradyrhizobium campsiandrae</name>
    <dbReference type="NCBI Taxonomy" id="1729892"/>
    <lineage>
        <taxon>Bacteria</taxon>
        <taxon>Pseudomonadati</taxon>
        <taxon>Pseudomonadota</taxon>
        <taxon>Alphaproteobacteria</taxon>
        <taxon>Hyphomicrobiales</taxon>
        <taxon>Nitrobacteraceae</taxon>
        <taxon>Bradyrhizobium</taxon>
    </lineage>
</organism>
<dbReference type="Proteomes" id="UP000639516">
    <property type="component" value="Unassembled WGS sequence"/>
</dbReference>
<reference evidence="8 9" key="1">
    <citation type="journal article" date="2020" name="Arch. Microbiol.">
        <title>Bradyrhizobium campsiandrae sp. nov., a nitrogen-fixing bacterial strain isolated from a native leguminous tree from the Amazon adapted to flooded conditions.</title>
        <authorList>
            <person name="Cabral Michel D."/>
            <person name="Martins da Costa E."/>
            <person name="Azarias Guimaraes A."/>
            <person name="Soares de Carvalho T."/>
            <person name="Santos de Castro Caputo P."/>
            <person name="Willems A."/>
            <person name="de Souza Moreira F.M."/>
        </authorList>
    </citation>
    <scope>NUCLEOTIDE SEQUENCE [LARGE SCALE GENOMIC DNA]</scope>
    <source>
        <strain evidence="9">INPA 384B</strain>
    </source>
</reference>
<keyword evidence="5" id="KW-0472">Membrane</keyword>
<dbReference type="Pfam" id="PF03279">
    <property type="entry name" value="Lip_A_acyltrans"/>
    <property type="match status" value="1"/>
</dbReference>
<comment type="caution">
    <text evidence="8">The sequence shown here is derived from an EMBL/GenBank/DDBJ whole genome shotgun (WGS) entry which is preliminary data.</text>
</comment>
<evidence type="ECO:0000256" key="2">
    <source>
        <dbReference type="ARBA" id="ARBA00022475"/>
    </source>
</evidence>
<keyword evidence="9" id="KW-1185">Reference proteome</keyword>